<comment type="caution">
    <text evidence="15">The sequence shown here is derived from an EMBL/GenBank/DDBJ whole genome shotgun (WGS) entry which is preliminary data.</text>
</comment>
<dbReference type="Gene3D" id="1.10.287.770">
    <property type="entry name" value="YojJ-like"/>
    <property type="match status" value="1"/>
</dbReference>
<reference evidence="15 16" key="1">
    <citation type="submission" date="2017-12" db="EMBL/GenBank/DDBJ databases">
        <title>Hemimetabolous genomes reveal molecular basis of termite eusociality.</title>
        <authorList>
            <person name="Harrison M.C."/>
            <person name="Jongepier E."/>
            <person name="Robertson H.M."/>
            <person name="Arning N."/>
            <person name="Bitard-Feildel T."/>
            <person name="Chao H."/>
            <person name="Childers C.P."/>
            <person name="Dinh H."/>
            <person name="Doddapaneni H."/>
            <person name="Dugan S."/>
            <person name="Gowin J."/>
            <person name="Greiner C."/>
            <person name="Han Y."/>
            <person name="Hu H."/>
            <person name="Hughes D.S.T."/>
            <person name="Huylmans A.-K."/>
            <person name="Kemena C."/>
            <person name="Kremer L.P.M."/>
            <person name="Lee S.L."/>
            <person name="Lopez-Ezquerra A."/>
            <person name="Mallet L."/>
            <person name="Monroy-Kuhn J.M."/>
            <person name="Moser A."/>
            <person name="Murali S.C."/>
            <person name="Muzny D.M."/>
            <person name="Otani S."/>
            <person name="Piulachs M.-D."/>
            <person name="Poelchau M."/>
            <person name="Qu J."/>
            <person name="Schaub F."/>
            <person name="Wada-Katsumata A."/>
            <person name="Worley K.C."/>
            <person name="Xie Q."/>
            <person name="Ylla G."/>
            <person name="Poulsen M."/>
            <person name="Gibbs R.A."/>
            <person name="Schal C."/>
            <person name="Richards S."/>
            <person name="Belles X."/>
            <person name="Korb J."/>
            <person name="Bornberg-Bauer E."/>
        </authorList>
    </citation>
    <scope>NUCLEOTIDE SEQUENCE [LARGE SCALE GENOMIC DNA]</scope>
    <source>
        <tissue evidence="15">Whole body</tissue>
    </source>
</reference>
<evidence type="ECO:0000256" key="4">
    <source>
        <dbReference type="ARBA" id="ARBA00022461"/>
    </source>
</evidence>
<gene>
    <name evidence="15" type="ORF">B7P43_G05670</name>
</gene>
<keyword evidence="16" id="KW-1185">Reference proteome</keyword>
<dbReference type="GO" id="GO:0005886">
    <property type="term" value="C:plasma membrane"/>
    <property type="evidence" value="ECO:0007669"/>
    <property type="project" value="TreeGrafter"/>
</dbReference>
<dbReference type="Proteomes" id="UP000235965">
    <property type="component" value="Unassembled WGS sequence"/>
</dbReference>
<dbReference type="AlphaFoldDB" id="A0A2J7RFM4"/>
<evidence type="ECO:0000256" key="8">
    <source>
        <dbReference type="ARBA" id="ARBA00023065"/>
    </source>
</evidence>
<dbReference type="InParanoid" id="A0A2J7RFM4"/>
<accession>A0A2J7RFM4</accession>
<dbReference type="Gene3D" id="2.60.470.10">
    <property type="entry name" value="Acid-sensing ion channels like domains"/>
    <property type="match status" value="1"/>
</dbReference>
<comment type="similarity">
    <text evidence="2 12">Belongs to the amiloride-sensitive sodium channel (TC 1.A.6) family.</text>
</comment>
<feature type="transmembrane region" description="Helical" evidence="14">
    <location>
        <begin position="496"/>
        <end position="519"/>
    </location>
</feature>
<name>A0A2J7RFM4_9NEOP</name>
<dbReference type="Pfam" id="PF00858">
    <property type="entry name" value="ASC"/>
    <property type="match status" value="1"/>
</dbReference>
<dbReference type="InterPro" id="IPR001873">
    <property type="entry name" value="ENaC"/>
</dbReference>
<keyword evidence="7" id="KW-0915">Sodium</keyword>
<feature type="region of interest" description="Disordered" evidence="13">
    <location>
        <begin position="1"/>
        <end position="21"/>
    </location>
</feature>
<evidence type="ECO:0000256" key="6">
    <source>
        <dbReference type="ARBA" id="ARBA00022989"/>
    </source>
</evidence>
<protein>
    <recommendedName>
        <fullName evidence="17">Pickpocket protein 19</fullName>
    </recommendedName>
</protein>
<proteinExistence type="inferred from homology"/>
<evidence type="ECO:0000256" key="10">
    <source>
        <dbReference type="ARBA" id="ARBA00023201"/>
    </source>
</evidence>
<keyword evidence="11 12" id="KW-0407">Ion channel</keyword>
<keyword evidence="4 12" id="KW-0894">Sodium channel</keyword>
<dbReference type="GO" id="GO:0015280">
    <property type="term" value="F:ligand-gated sodium channel activity"/>
    <property type="evidence" value="ECO:0007669"/>
    <property type="project" value="TreeGrafter"/>
</dbReference>
<keyword evidence="9 14" id="KW-0472">Membrane</keyword>
<evidence type="ECO:0000256" key="13">
    <source>
        <dbReference type="SAM" id="MobiDB-lite"/>
    </source>
</evidence>
<dbReference type="PANTHER" id="PTHR11690">
    <property type="entry name" value="AMILORIDE-SENSITIVE SODIUM CHANNEL-RELATED"/>
    <property type="match status" value="1"/>
</dbReference>
<evidence type="ECO:0000313" key="16">
    <source>
        <dbReference type="Proteomes" id="UP000235965"/>
    </source>
</evidence>
<comment type="subcellular location">
    <subcellularLocation>
        <location evidence="1">Membrane</location>
        <topology evidence="1">Multi-pass membrane protein</topology>
    </subcellularLocation>
</comment>
<evidence type="ECO:0000256" key="2">
    <source>
        <dbReference type="ARBA" id="ARBA00007193"/>
    </source>
</evidence>
<dbReference type="PRINTS" id="PR01078">
    <property type="entry name" value="AMINACHANNEL"/>
</dbReference>
<evidence type="ECO:0000256" key="3">
    <source>
        <dbReference type="ARBA" id="ARBA00022448"/>
    </source>
</evidence>
<dbReference type="OrthoDB" id="6628406at2759"/>
<keyword evidence="5 12" id="KW-0812">Transmembrane</keyword>
<keyword evidence="8 12" id="KW-0406">Ion transport</keyword>
<dbReference type="FunCoup" id="A0A2J7RFM4">
    <property type="interactions" value="65"/>
</dbReference>
<keyword evidence="6 14" id="KW-1133">Transmembrane helix</keyword>
<sequence>MGFPSKEYRGNKRSRQRTRSPPCKTIGVGFILRFFKDYFINSSLHGLRYIAEDGRHWTERCIWIALCSIAVAGALYTSSNIWNRYQTSPTMTVLQSTNFPIENLPFPAITICNLHHVRWDKAILFQEKYLSDADNLTVDAFFRLVSALSVVNFGDFDMIGTYFGNSTEDAERLADLNITFLMMEVISSCDELFVEQCWWRNLDYDCCSLFELQKTEYGFCYSFNSETSQYRRPRRGVPQEKCREGDQHCNQNKCSDDDPGCKKADIRPRRTSTAGMWSGLRTKVQTFPQHTPPLSAGENAAGILVFVTSPYDLPLLGTDVTSGSTAQVSLSAQVTYTTPQVHDLCTERRGCIYENETEALGFPYRHGNCIAQCHRHSTYLYCNCTPYFFPTEGILSVCDVSGLMCLSESNDVYNYEKPEKDNPFFDDGQQGMVCKCQADCDRIEYTSEFYVTQGGLSGAEDQVLLDIHFKHPTVVLYRTDVVFGWLDLTVSLGGVAGLFIGFSLLSGVELIYYLTFRLYGLWRAERRSKIAPKLKTKQPSHQNVFRSRKLHDMHKSLQKIQRVHPHQCY</sequence>
<keyword evidence="10 12" id="KW-0739">Sodium transport</keyword>
<evidence type="ECO:0000256" key="14">
    <source>
        <dbReference type="SAM" id="Phobius"/>
    </source>
</evidence>
<evidence type="ECO:0000256" key="1">
    <source>
        <dbReference type="ARBA" id="ARBA00004141"/>
    </source>
</evidence>
<evidence type="ECO:0000256" key="7">
    <source>
        <dbReference type="ARBA" id="ARBA00023053"/>
    </source>
</evidence>
<evidence type="ECO:0000256" key="5">
    <source>
        <dbReference type="ARBA" id="ARBA00022692"/>
    </source>
</evidence>
<evidence type="ECO:0000256" key="9">
    <source>
        <dbReference type="ARBA" id="ARBA00023136"/>
    </source>
</evidence>
<evidence type="ECO:0000256" key="11">
    <source>
        <dbReference type="ARBA" id="ARBA00023303"/>
    </source>
</evidence>
<organism evidence="15 16">
    <name type="scientific">Cryptotermes secundus</name>
    <dbReference type="NCBI Taxonomy" id="105785"/>
    <lineage>
        <taxon>Eukaryota</taxon>
        <taxon>Metazoa</taxon>
        <taxon>Ecdysozoa</taxon>
        <taxon>Arthropoda</taxon>
        <taxon>Hexapoda</taxon>
        <taxon>Insecta</taxon>
        <taxon>Pterygota</taxon>
        <taxon>Neoptera</taxon>
        <taxon>Polyneoptera</taxon>
        <taxon>Dictyoptera</taxon>
        <taxon>Blattodea</taxon>
        <taxon>Blattoidea</taxon>
        <taxon>Termitoidae</taxon>
        <taxon>Kalotermitidae</taxon>
        <taxon>Cryptotermitinae</taxon>
        <taxon>Cryptotermes</taxon>
    </lineage>
</organism>
<evidence type="ECO:0000256" key="12">
    <source>
        <dbReference type="RuleBase" id="RU000679"/>
    </source>
</evidence>
<evidence type="ECO:0000313" key="15">
    <source>
        <dbReference type="EMBL" id="PNF39634.1"/>
    </source>
</evidence>
<keyword evidence="3 12" id="KW-0813">Transport</keyword>
<evidence type="ECO:0008006" key="17">
    <source>
        <dbReference type="Google" id="ProtNLM"/>
    </source>
</evidence>
<dbReference type="STRING" id="105785.A0A2J7RFM4"/>
<dbReference type="EMBL" id="NEVH01004410">
    <property type="protein sequence ID" value="PNF39634.1"/>
    <property type="molecule type" value="Genomic_DNA"/>
</dbReference>
<feature type="compositionally biased region" description="Basic and acidic residues" evidence="13">
    <location>
        <begin position="1"/>
        <end position="10"/>
    </location>
</feature>
<dbReference type="PANTHER" id="PTHR11690:SF247">
    <property type="entry name" value="PICKPOCKET 23, ISOFORM C"/>
    <property type="match status" value="1"/>
</dbReference>